<proteinExistence type="predicted"/>
<dbReference type="EMBL" id="CP003537">
    <property type="protein sequence ID" value="AGH95091.1"/>
    <property type="molecule type" value="Genomic_DNA"/>
</dbReference>
<gene>
    <name evidence="1" type="ORF">A11Q_875</name>
</gene>
<organism evidence="1 2">
    <name type="scientific">Pseudobdellovibrio exovorus JSS</name>
    <dbReference type="NCBI Taxonomy" id="1184267"/>
    <lineage>
        <taxon>Bacteria</taxon>
        <taxon>Pseudomonadati</taxon>
        <taxon>Bdellovibrionota</taxon>
        <taxon>Bdellovibrionia</taxon>
        <taxon>Bdellovibrionales</taxon>
        <taxon>Pseudobdellovibrionaceae</taxon>
        <taxon>Pseudobdellovibrio</taxon>
    </lineage>
</organism>
<evidence type="ECO:0000313" key="2">
    <source>
        <dbReference type="Proteomes" id="UP000012040"/>
    </source>
</evidence>
<dbReference type="AlphaFoldDB" id="M4VAP9"/>
<dbReference type="PATRIC" id="fig|1184267.3.peg.884"/>
<dbReference type="OrthoDB" id="9999808at2"/>
<reference evidence="1 2" key="1">
    <citation type="journal article" date="2013" name="ISME J.">
        <title>By their genes ye shall know them: genomic signatures of predatory bacteria.</title>
        <authorList>
            <person name="Pasternak Z."/>
            <person name="Pietrokovski S."/>
            <person name="Rotem O."/>
            <person name="Gophna U."/>
            <person name="Lurie-Weinberger M.N."/>
            <person name="Jurkevitch E."/>
        </authorList>
    </citation>
    <scope>NUCLEOTIDE SEQUENCE [LARGE SCALE GENOMIC DNA]</scope>
    <source>
        <strain evidence="1 2">JSS</strain>
    </source>
</reference>
<sequence length="221" mass="24908">MSTLKALLSFSHVRTHQEALVHARTIAEELLLNWKIKSACGSLHTFEGLEFYLSIPHVLEDDVDNAGASHKRKEQLTSSRFYVHTKSKGDRWSLPIFNRHGVDITCGNPDLGIYAGILIRHIGGKNHQDGSGRALRVLLRGDIGFLPISRKKTPQNFGWSEKEKMILQELNGADIFRNSTGIELVPSSRDFTDLKIIAKKRIGIEKTKYANELLRFCTSVK</sequence>
<dbReference type="HOGENOM" id="CLU_1248619_0_0_7"/>
<protein>
    <submittedName>
        <fullName evidence="1">Uncharacterized protein</fullName>
    </submittedName>
</protein>
<accession>M4VAP9</accession>
<dbReference type="Proteomes" id="UP000012040">
    <property type="component" value="Chromosome"/>
</dbReference>
<dbReference type="KEGG" id="bex:A11Q_875"/>
<name>M4VAP9_9BACT</name>
<dbReference type="RefSeq" id="WP_015469581.1">
    <property type="nucleotide sequence ID" value="NC_020813.1"/>
</dbReference>
<keyword evidence="2" id="KW-1185">Reference proteome</keyword>
<evidence type="ECO:0000313" key="1">
    <source>
        <dbReference type="EMBL" id="AGH95091.1"/>
    </source>
</evidence>